<dbReference type="GO" id="GO:0005096">
    <property type="term" value="F:GTPase activator activity"/>
    <property type="evidence" value="ECO:0007669"/>
    <property type="project" value="UniProtKB-KW"/>
</dbReference>
<dbReference type="InterPro" id="IPR027038">
    <property type="entry name" value="RanGap"/>
</dbReference>
<dbReference type="PANTHER" id="PTHR24113:SF12">
    <property type="entry name" value="RAN GTPASE-ACTIVATING PROTEIN 1"/>
    <property type="match status" value="1"/>
</dbReference>
<evidence type="ECO:0000313" key="5">
    <source>
        <dbReference type="Proteomes" id="UP000604046"/>
    </source>
</evidence>
<evidence type="ECO:0000313" key="4">
    <source>
        <dbReference type="EMBL" id="CAE7565764.1"/>
    </source>
</evidence>
<reference evidence="4" key="1">
    <citation type="submission" date="2021-02" db="EMBL/GenBank/DDBJ databases">
        <authorList>
            <person name="Dougan E. K."/>
            <person name="Rhodes N."/>
            <person name="Thang M."/>
            <person name="Chan C."/>
        </authorList>
    </citation>
    <scope>NUCLEOTIDE SEQUENCE</scope>
</reference>
<dbReference type="InterPro" id="IPR001611">
    <property type="entry name" value="Leu-rich_rpt"/>
</dbReference>
<gene>
    <name evidence="4" type="primary">NLRC3</name>
    <name evidence="4" type="ORF">SNAT2548_LOCUS32047</name>
</gene>
<proteinExistence type="predicted"/>
<keyword evidence="1" id="KW-0343">GTPase activation</keyword>
<accession>A0A812U7A9</accession>
<evidence type="ECO:0000256" key="2">
    <source>
        <dbReference type="ARBA" id="ARBA00022614"/>
    </source>
</evidence>
<dbReference type="InterPro" id="IPR032675">
    <property type="entry name" value="LRR_dom_sf"/>
</dbReference>
<dbReference type="Proteomes" id="UP000604046">
    <property type="component" value="Unassembled WGS sequence"/>
</dbReference>
<evidence type="ECO:0000256" key="3">
    <source>
        <dbReference type="ARBA" id="ARBA00022737"/>
    </source>
</evidence>
<dbReference type="AlphaFoldDB" id="A0A812U7A9"/>
<dbReference type="PANTHER" id="PTHR24113">
    <property type="entry name" value="RAN GTPASE-ACTIVATING PROTEIN 1"/>
    <property type="match status" value="1"/>
</dbReference>
<keyword evidence="3" id="KW-0677">Repeat</keyword>
<protein>
    <submittedName>
        <fullName evidence="4">NLRC3 protein</fullName>
    </submittedName>
</protein>
<sequence length="966" mass="108237">MGGCAAGFAQDQTCFGCFRAYIWQTQKLSAATDAATSHKATVSQYHDREALIQYLREADVKLVKGHWLVRLAQRGGSMPRRQEAPDDAFVSEEMLNSWITGPHVLHARIIAVSHVWEAREHPDPWSFQLEKLREACTSNLQTTYWLFYDFMSLHQYKRKKKQQVRFQKAMEKMFLVYAHEHTSTWRLEQLTPDEWRQQREREAGVKLQIYYEPSSRVEARSLRDLSMNRTEYAHRGWCTAEKLWSNTREEQGRSTAIGLDDSDDEEGLAPMPPECFQEEVRRGCLKFTHRNDETEVAAIQKQVFEDKAATCTELRLSKLNRKQVEVLVRALSHYQRLRQLHLSKTALDTESCEAISQAFQTWRPIPLEVSFKNCRNVDTLAQVLASGWENSSSAMRLQQLTFDTISLEAAKALLKASRGNTAAGKLQLGRVRLGLQDWMWLPRQANLQFRDQCLEGEEKQELAKCLFAEFGACVEAVCSAQQWRVNSTALEFELECSAQDLSALLENRPDIKSILWKYTSPPLFRTAAAALAARAACAVEVELTTHVLVSQEDLASVVERFGVQEIEVDRMTIKGELEQALSEALGKTQVVFVFNGTGDQLALQVTGITSLRRISLPRNKISNVGAKAIARNISSCCRLRFLHLDGNAIEDDGAKAIAAAMRAPLEHLSLEDNQIGSGGAQALVGALVRSRVKRARVLDGNRIEAQTAKELAVALEKLSLPHEDTAGIGGLPSAFEALLQAAHARSLAPLQGPGESRPGGSQIHFQVRLASGRGADMTCLSTQPLRTLYGQIADALGLVSEKLHLVSESTAVLPDTTLAADLAEQCFLVVVVSDWCSGQCFKSKDGSKTLELHADGTFTFVMHTRQRRHNSNIYARARWTPKGASVRPVLYFLSERHEAASGIWEVEKDTGAVKLVGENQKRHKTWTNVEVEPDDWQVSIQQFECTWQREQLEQFLDKGSDDSALG</sequence>
<dbReference type="GO" id="GO:0048471">
    <property type="term" value="C:perinuclear region of cytoplasm"/>
    <property type="evidence" value="ECO:0007669"/>
    <property type="project" value="TreeGrafter"/>
</dbReference>
<dbReference type="GO" id="GO:0006913">
    <property type="term" value="P:nucleocytoplasmic transport"/>
    <property type="evidence" value="ECO:0007669"/>
    <property type="project" value="TreeGrafter"/>
</dbReference>
<dbReference type="SUPFAM" id="SSF52047">
    <property type="entry name" value="RNI-like"/>
    <property type="match status" value="1"/>
</dbReference>
<dbReference type="GO" id="GO:0005829">
    <property type="term" value="C:cytosol"/>
    <property type="evidence" value="ECO:0007669"/>
    <property type="project" value="TreeGrafter"/>
</dbReference>
<dbReference type="GO" id="GO:0005634">
    <property type="term" value="C:nucleus"/>
    <property type="evidence" value="ECO:0007669"/>
    <property type="project" value="TreeGrafter"/>
</dbReference>
<organism evidence="4 5">
    <name type="scientific">Symbiodinium natans</name>
    <dbReference type="NCBI Taxonomy" id="878477"/>
    <lineage>
        <taxon>Eukaryota</taxon>
        <taxon>Sar</taxon>
        <taxon>Alveolata</taxon>
        <taxon>Dinophyceae</taxon>
        <taxon>Suessiales</taxon>
        <taxon>Symbiodiniaceae</taxon>
        <taxon>Symbiodinium</taxon>
    </lineage>
</organism>
<dbReference type="SMART" id="SM00368">
    <property type="entry name" value="LRR_RI"/>
    <property type="match status" value="4"/>
</dbReference>
<dbReference type="OrthoDB" id="184583at2759"/>
<dbReference type="EMBL" id="CAJNDS010002690">
    <property type="protein sequence ID" value="CAE7565764.1"/>
    <property type="molecule type" value="Genomic_DNA"/>
</dbReference>
<name>A0A812U7A9_9DINO</name>
<dbReference type="Pfam" id="PF13516">
    <property type="entry name" value="LRR_6"/>
    <property type="match status" value="3"/>
</dbReference>
<comment type="caution">
    <text evidence="4">The sequence shown here is derived from an EMBL/GenBank/DDBJ whole genome shotgun (WGS) entry which is preliminary data.</text>
</comment>
<dbReference type="Gene3D" id="3.80.10.10">
    <property type="entry name" value="Ribonuclease Inhibitor"/>
    <property type="match status" value="2"/>
</dbReference>
<keyword evidence="2" id="KW-0433">Leucine-rich repeat</keyword>
<keyword evidence="5" id="KW-1185">Reference proteome</keyword>
<evidence type="ECO:0000256" key="1">
    <source>
        <dbReference type="ARBA" id="ARBA00022468"/>
    </source>
</evidence>
<dbReference type="GO" id="GO:0031267">
    <property type="term" value="F:small GTPase binding"/>
    <property type="evidence" value="ECO:0007669"/>
    <property type="project" value="TreeGrafter"/>
</dbReference>